<reference evidence="1 2" key="1">
    <citation type="journal article" date="2015" name="Sci. Rep.">
        <title>The power of single molecule real-time sequencing technology in the de novo assembly of a eukaryotic genome.</title>
        <authorList>
            <person name="Sakai H."/>
            <person name="Naito K."/>
            <person name="Ogiso-Tanaka E."/>
            <person name="Takahashi Y."/>
            <person name="Iseki K."/>
            <person name="Muto C."/>
            <person name="Satou K."/>
            <person name="Teruya K."/>
            <person name="Shiroma A."/>
            <person name="Shimoji M."/>
            <person name="Hirano T."/>
            <person name="Itoh T."/>
            <person name="Kaga A."/>
            <person name="Tomooka N."/>
        </authorList>
    </citation>
    <scope>NUCLEOTIDE SEQUENCE [LARGE SCALE GENOMIC DNA]</scope>
    <source>
        <strain evidence="2">cv. Shumari</strain>
    </source>
</reference>
<proteinExistence type="predicted"/>
<protein>
    <submittedName>
        <fullName evidence="1">Uncharacterized protein</fullName>
    </submittedName>
</protein>
<sequence>FNTQKPQQQQLLITIIIIANPSPGNKSLHTKNPIANSNRESIHHCIRSNHSQQSWRILESKTQVIVMQL</sequence>
<name>A0A0S3S7F0_PHAAN</name>
<keyword evidence="2" id="KW-1185">Reference proteome</keyword>
<accession>A0A0S3S7F0</accession>
<dbReference type="Proteomes" id="UP000291084">
    <property type="component" value="Chromosome 5"/>
</dbReference>
<gene>
    <name evidence="1" type="primary">Vigan.05G237100</name>
    <name evidence="1" type="ORF">VIGAN_05237100</name>
</gene>
<dbReference type="AlphaFoldDB" id="A0A0S3S7F0"/>
<dbReference type="EMBL" id="AP015038">
    <property type="protein sequence ID" value="BAT88767.1"/>
    <property type="molecule type" value="Genomic_DNA"/>
</dbReference>
<organism evidence="1 2">
    <name type="scientific">Vigna angularis var. angularis</name>
    <dbReference type="NCBI Taxonomy" id="157739"/>
    <lineage>
        <taxon>Eukaryota</taxon>
        <taxon>Viridiplantae</taxon>
        <taxon>Streptophyta</taxon>
        <taxon>Embryophyta</taxon>
        <taxon>Tracheophyta</taxon>
        <taxon>Spermatophyta</taxon>
        <taxon>Magnoliopsida</taxon>
        <taxon>eudicotyledons</taxon>
        <taxon>Gunneridae</taxon>
        <taxon>Pentapetalae</taxon>
        <taxon>rosids</taxon>
        <taxon>fabids</taxon>
        <taxon>Fabales</taxon>
        <taxon>Fabaceae</taxon>
        <taxon>Papilionoideae</taxon>
        <taxon>50 kb inversion clade</taxon>
        <taxon>NPAAA clade</taxon>
        <taxon>indigoferoid/millettioid clade</taxon>
        <taxon>Phaseoleae</taxon>
        <taxon>Vigna</taxon>
    </lineage>
</organism>
<evidence type="ECO:0000313" key="2">
    <source>
        <dbReference type="Proteomes" id="UP000291084"/>
    </source>
</evidence>
<evidence type="ECO:0000313" key="1">
    <source>
        <dbReference type="EMBL" id="BAT88767.1"/>
    </source>
</evidence>
<feature type="non-terminal residue" evidence="1">
    <location>
        <position position="1"/>
    </location>
</feature>